<evidence type="ECO:0000256" key="5">
    <source>
        <dbReference type="ARBA" id="ARBA00022927"/>
    </source>
</evidence>
<protein>
    <submittedName>
        <fullName evidence="10">Multivesicular body subunit 12 domain-containing protein</fullName>
    </submittedName>
</protein>
<comment type="subcellular location">
    <subcellularLocation>
        <location evidence="1">Late endosome membrane</location>
        <topology evidence="1">Peripheral membrane protein</topology>
    </subcellularLocation>
</comment>
<evidence type="ECO:0000256" key="6">
    <source>
        <dbReference type="ARBA" id="ARBA00023136"/>
    </source>
</evidence>
<dbReference type="Pfam" id="PF10240">
    <property type="entry name" value="DUF2464"/>
    <property type="match status" value="1"/>
</dbReference>
<proteinExistence type="inferred from homology"/>
<dbReference type="InterPro" id="IPR023341">
    <property type="entry name" value="MABP"/>
</dbReference>
<keyword evidence="11" id="KW-1185">Reference proteome</keyword>
<dbReference type="AlphaFoldDB" id="A0AAD4R1M1"/>
<dbReference type="InterPro" id="IPR040297">
    <property type="entry name" value="MVB12B"/>
</dbReference>
<evidence type="ECO:0000256" key="3">
    <source>
        <dbReference type="ARBA" id="ARBA00022448"/>
    </source>
</evidence>
<evidence type="ECO:0000259" key="8">
    <source>
        <dbReference type="PROSITE" id="PS51497"/>
    </source>
</evidence>
<evidence type="ECO:0000256" key="7">
    <source>
        <dbReference type="ARBA" id="ARBA00053101"/>
    </source>
</evidence>
<dbReference type="FunFam" id="2.100.10.50:FF:000002">
    <property type="entry name" value="Multivesicular body subunit 12B"/>
    <property type="match status" value="1"/>
</dbReference>
<evidence type="ECO:0000256" key="1">
    <source>
        <dbReference type="ARBA" id="ARBA00004633"/>
    </source>
</evidence>
<comment type="similarity">
    <text evidence="2">Belongs to the MVB12 family.</text>
</comment>
<evidence type="ECO:0000256" key="4">
    <source>
        <dbReference type="ARBA" id="ARBA00022753"/>
    </source>
</evidence>
<accession>A0AAD4R1M1</accession>
<organism evidence="10 11">
    <name type="scientific">Ditylenchus destructor</name>
    <dbReference type="NCBI Taxonomy" id="166010"/>
    <lineage>
        <taxon>Eukaryota</taxon>
        <taxon>Metazoa</taxon>
        <taxon>Ecdysozoa</taxon>
        <taxon>Nematoda</taxon>
        <taxon>Chromadorea</taxon>
        <taxon>Rhabditida</taxon>
        <taxon>Tylenchina</taxon>
        <taxon>Tylenchomorpha</taxon>
        <taxon>Sphaerularioidea</taxon>
        <taxon>Anguinidae</taxon>
        <taxon>Anguininae</taxon>
        <taxon>Ditylenchus</taxon>
    </lineage>
</organism>
<dbReference type="EMBL" id="JAKKPZ010000028">
    <property type="protein sequence ID" value="KAI1709943.1"/>
    <property type="molecule type" value="Genomic_DNA"/>
</dbReference>
<keyword evidence="5" id="KW-0653">Protein transport</keyword>
<comment type="caution">
    <text evidence="10">The sequence shown here is derived from an EMBL/GenBank/DDBJ whole genome shotgun (WGS) entry which is preliminary data.</text>
</comment>
<evidence type="ECO:0000313" key="10">
    <source>
        <dbReference type="EMBL" id="KAI1709943.1"/>
    </source>
</evidence>
<dbReference type="GO" id="GO:0015031">
    <property type="term" value="P:protein transport"/>
    <property type="evidence" value="ECO:0007669"/>
    <property type="project" value="UniProtKB-KW"/>
</dbReference>
<reference evidence="10" key="1">
    <citation type="submission" date="2022-01" db="EMBL/GenBank/DDBJ databases">
        <title>Genome Sequence Resource for Two Populations of Ditylenchus destructor, the Migratory Endoparasitic Phytonematode.</title>
        <authorList>
            <person name="Zhang H."/>
            <person name="Lin R."/>
            <person name="Xie B."/>
        </authorList>
    </citation>
    <scope>NUCLEOTIDE SEQUENCE</scope>
    <source>
        <strain evidence="10">BazhouSP</strain>
    </source>
</reference>
<dbReference type="Gene3D" id="2.100.10.50">
    <property type="match status" value="1"/>
</dbReference>
<feature type="domain" description="MABP" evidence="9">
    <location>
        <begin position="7"/>
        <end position="155"/>
    </location>
</feature>
<dbReference type="GO" id="GO:0019075">
    <property type="term" value="P:virus maturation"/>
    <property type="evidence" value="ECO:0007669"/>
    <property type="project" value="TreeGrafter"/>
</dbReference>
<dbReference type="GO" id="GO:0031902">
    <property type="term" value="C:late endosome membrane"/>
    <property type="evidence" value="ECO:0007669"/>
    <property type="project" value="UniProtKB-SubCell"/>
</dbReference>
<evidence type="ECO:0000256" key="2">
    <source>
        <dbReference type="ARBA" id="ARBA00010432"/>
    </source>
</evidence>
<dbReference type="GO" id="GO:0042058">
    <property type="term" value="P:regulation of epidermal growth factor receptor signaling pathway"/>
    <property type="evidence" value="ECO:0007669"/>
    <property type="project" value="TreeGrafter"/>
</dbReference>
<dbReference type="PANTHER" id="PTHR31547">
    <property type="entry name" value="MULTIVESICULAR BODY SUBUNIT 12B"/>
    <property type="match status" value="1"/>
</dbReference>
<keyword evidence="6" id="KW-0472">Membrane</keyword>
<dbReference type="GO" id="GO:0046755">
    <property type="term" value="P:viral budding"/>
    <property type="evidence" value="ECO:0007669"/>
    <property type="project" value="TreeGrafter"/>
</dbReference>
<dbReference type="Proteomes" id="UP001201812">
    <property type="component" value="Unassembled WGS sequence"/>
</dbReference>
<sequence>MGDEHDQLPIVSVCVVADKNKCPPGFTPILKTYDEATDADLWKDGFGFGIFNRVVRYVAISRNVTDACSLELVTDVAIISDKEAVPSNFVCIDYTADTKERALKKRYLCVRLSPRNDTLDAVSDILILSKSKKPPKGYTIAGDVDGMIICYKVSTIPESYGRLKHSQSSDINNANKSNVPLYPEINNPNYAYRHSTTAQTNQIKGIDGVPFQLNPIYSKSLLQKKGSDFPEVPEINPAETYNYNFSLERSVIT</sequence>
<evidence type="ECO:0000259" key="9">
    <source>
        <dbReference type="PROSITE" id="PS51498"/>
    </source>
</evidence>
<dbReference type="InterPro" id="IPR023340">
    <property type="entry name" value="UMA"/>
</dbReference>
<dbReference type="GO" id="GO:0000813">
    <property type="term" value="C:ESCRT I complex"/>
    <property type="evidence" value="ECO:0007669"/>
    <property type="project" value="InterPro"/>
</dbReference>
<feature type="domain" description="UMA" evidence="8">
    <location>
        <begin position="206"/>
        <end position="252"/>
    </location>
</feature>
<keyword evidence="4" id="KW-0967">Endosome</keyword>
<dbReference type="PANTHER" id="PTHR31547:SF1">
    <property type="entry name" value="MULTIVESICULAR BODY SUBUNIT 12B"/>
    <property type="match status" value="1"/>
</dbReference>
<name>A0AAD4R1M1_9BILA</name>
<keyword evidence="3" id="KW-0813">Transport</keyword>
<dbReference type="InterPro" id="IPR018798">
    <property type="entry name" value="MVB12A/B"/>
</dbReference>
<dbReference type="PROSITE" id="PS51497">
    <property type="entry name" value="UMA"/>
    <property type="match status" value="1"/>
</dbReference>
<comment type="function">
    <text evidence="7">Component of the ESCRT-I complex, a regulator of vesicular trafficking process. Required for the sorting of endocytic ubiquitinated cargos into multivesicular bodies.</text>
</comment>
<gene>
    <name evidence="10" type="ORF">DdX_10951</name>
</gene>
<dbReference type="PROSITE" id="PS51498">
    <property type="entry name" value="MABP"/>
    <property type="match status" value="1"/>
</dbReference>
<evidence type="ECO:0000313" key="11">
    <source>
        <dbReference type="Proteomes" id="UP001201812"/>
    </source>
</evidence>